<proteinExistence type="predicted"/>
<protein>
    <submittedName>
        <fullName evidence="2">Uncharacterized protein</fullName>
    </submittedName>
</protein>
<evidence type="ECO:0000313" key="2">
    <source>
        <dbReference type="EMBL" id="KAK5697917.1"/>
    </source>
</evidence>
<organism evidence="2 3">
    <name type="scientific">Elasticomyces elasticus</name>
    <dbReference type="NCBI Taxonomy" id="574655"/>
    <lineage>
        <taxon>Eukaryota</taxon>
        <taxon>Fungi</taxon>
        <taxon>Dikarya</taxon>
        <taxon>Ascomycota</taxon>
        <taxon>Pezizomycotina</taxon>
        <taxon>Dothideomycetes</taxon>
        <taxon>Dothideomycetidae</taxon>
        <taxon>Mycosphaerellales</taxon>
        <taxon>Teratosphaeriaceae</taxon>
        <taxon>Elasticomyces</taxon>
    </lineage>
</organism>
<feature type="compositionally biased region" description="Polar residues" evidence="1">
    <location>
        <begin position="152"/>
        <end position="167"/>
    </location>
</feature>
<accession>A0AAN7W1B4</accession>
<evidence type="ECO:0000256" key="1">
    <source>
        <dbReference type="SAM" id="MobiDB-lite"/>
    </source>
</evidence>
<feature type="compositionally biased region" description="Basic and acidic residues" evidence="1">
    <location>
        <begin position="192"/>
        <end position="209"/>
    </location>
</feature>
<sequence>MGRSRNRTGHKLEGRLGLQTWKNSVGLKQLQGDIEVLKSRHRDTAGVDIRRSVQLKQDCTSLLSHFGSYIWPDYPSRHRADWLASAKEDSTGLYPIDLYWSHEEHAAIIHQHFQQLVVEKCIIFAANQRSKMSRSNGPGNGSSHTLRDSHANRGTGSHSATPSNSYSQRERSQESATFSRDGTSLGSLMKQPDNKRAREALGDERANDQKRHHMQPPSPQAAMPPPPAVMGAPRGPSTPGSPDTITVAHSSDPRLRQLSAVSTGSHVANRSARKELSVRVKYMLDDQKVGRQRCIRVTGYDNAAAFFTRLDGKVPFHARNEGRTVVLVAVEGIQEMEDMAFERELNEEEWELFQTCLEDMTSTGKPLDGSVKLVADLSSGVSKMEM</sequence>
<evidence type="ECO:0000313" key="3">
    <source>
        <dbReference type="Proteomes" id="UP001310594"/>
    </source>
</evidence>
<name>A0AAN7W1B4_9PEZI</name>
<feature type="compositionally biased region" description="Polar residues" evidence="1">
    <location>
        <begin position="130"/>
        <end position="144"/>
    </location>
</feature>
<feature type="region of interest" description="Disordered" evidence="1">
    <location>
        <begin position="130"/>
        <end position="248"/>
    </location>
</feature>
<feature type="compositionally biased region" description="Polar residues" evidence="1">
    <location>
        <begin position="174"/>
        <end position="186"/>
    </location>
</feature>
<dbReference type="Proteomes" id="UP001310594">
    <property type="component" value="Unassembled WGS sequence"/>
</dbReference>
<gene>
    <name evidence="2" type="ORF">LTR97_006876</name>
</gene>
<feature type="compositionally biased region" description="Polar residues" evidence="1">
    <location>
        <begin position="238"/>
        <end position="248"/>
    </location>
</feature>
<dbReference type="EMBL" id="JAVRQU010000010">
    <property type="protein sequence ID" value="KAK5697917.1"/>
    <property type="molecule type" value="Genomic_DNA"/>
</dbReference>
<feature type="compositionally biased region" description="Pro residues" evidence="1">
    <location>
        <begin position="216"/>
        <end position="228"/>
    </location>
</feature>
<comment type="caution">
    <text evidence="2">The sequence shown here is derived from an EMBL/GenBank/DDBJ whole genome shotgun (WGS) entry which is preliminary data.</text>
</comment>
<reference evidence="2" key="1">
    <citation type="submission" date="2023-08" db="EMBL/GenBank/DDBJ databases">
        <title>Black Yeasts Isolated from many extreme environments.</title>
        <authorList>
            <person name="Coleine C."/>
            <person name="Stajich J.E."/>
            <person name="Selbmann L."/>
        </authorList>
    </citation>
    <scope>NUCLEOTIDE SEQUENCE</scope>
    <source>
        <strain evidence="2">CCFEE 5810</strain>
    </source>
</reference>
<dbReference type="AlphaFoldDB" id="A0AAN7W1B4"/>